<evidence type="ECO:0000313" key="4">
    <source>
        <dbReference type="Proteomes" id="UP000251241"/>
    </source>
</evidence>
<dbReference type="InterPro" id="IPR000595">
    <property type="entry name" value="cNMP-bd_dom"/>
</dbReference>
<protein>
    <submittedName>
        <fullName evidence="2">DNA-binding transcriptional dual regulator Crp</fullName>
    </submittedName>
</protein>
<dbReference type="GeneID" id="97182357"/>
<evidence type="ECO:0000313" key="3">
    <source>
        <dbReference type="EMBL" id="VXC53189.1"/>
    </source>
</evidence>
<accession>A0A2X2JBR3</accession>
<feature type="domain" description="Cyclic nucleotide-binding" evidence="1">
    <location>
        <begin position="13"/>
        <end position="113"/>
    </location>
</feature>
<dbReference type="EMBL" id="CABWMV010000006">
    <property type="protein sequence ID" value="VXC53189.1"/>
    <property type="molecule type" value="Genomic_DNA"/>
</dbReference>
<dbReference type="GO" id="GO:0003677">
    <property type="term" value="F:DNA binding"/>
    <property type="evidence" value="ECO:0007669"/>
    <property type="project" value="UniProtKB-KW"/>
</dbReference>
<evidence type="ECO:0000313" key="5">
    <source>
        <dbReference type="Proteomes" id="UP000432350"/>
    </source>
</evidence>
<dbReference type="Pfam" id="PF00027">
    <property type="entry name" value="cNMP_binding"/>
    <property type="match status" value="1"/>
</dbReference>
<dbReference type="CDD" id="cd00038">
    <property type="entry name" value="CAP_ED"/>
    <property type="match status" value="1"/>
</dbReference>
<name>A0A2X2JBR3_SPHMU</name>
<reference evidence="3 5" key="2">
    <citation type="submission" date="2019-10" db="EMBL/GenBank/DDBJ databases">
        <authorList>
            <person name="Karimi E."/>
        </authorList>
    </citation>
    <scope>NUCLEOTIDE SEQUENCE [LARGE SCALE GENOMIC DNA]</scope>
    <source>
        <strain evidence="3">Sphingobacterium sp. 8BC</strain>
    </source>
</reference>
<dbReference type="SMART" id="SM00100">
    <property type="entry name" value="cNMP"/>
    <property type="match status" value="1"/>
</dbReference>
<evidence type="ECO:0000259" key="1">
    <source>
        <dbReference type="PROSITE" id="PS50042"/>
    </source>
</evidence>
<dbReference type="SUPFAM" id="SSF51206">
    <property type="entry name" value="cAMP-binding domain-like"/>
    <property type="match status" value="1"/>
</dbReference>
<dbReference type="InterPro" id="IPR014710">
    <property type="entry name" value="RmlC-like_jellyroll"/>
</dbReference>
<dbReference type="PROSITE" id="PS50042">
    <property type="entry name" value="CNMP_BINDING_3"/>
    <property type="match status" value="1"/>
</dbReference>
<organism evidence="2 4">
    <name type="scientific">Sphingobacterium multivorum</name>
    <dbReference type="NCBI Taxonomy" id="28454"/>
    <lineage>
        <taxon>Bacteria</taxon>
        <taxon>Pseudomonadati</taxon>
        <taxon>Bacteroidota</taxon>
        <taxon>Sphingobacteriia</taxon>
        <taxon>Sphingobacteriales</taxon>
        <taxon>Sphingobacteriaceae</taxon>
        <taxon>Sphingobacterium</taxon>
    </lineage>
</organism>
<evidence type="ECO:0000313" key="2">
    <source>
        <dbReference type="EMBL" id="SPZ91807.1"/>
    </source>
</evidence>
<dbReference type="InterPro" id="IPR018490">
    <property type="entry name" value="cNMP-bd_dom_sf"/>
</dbReference>
<accession>A0A653ZDY3</accession>
<dbReference type="Gene3D" id="2.60.120.10">
    <property type="entry name" value="Jelly Rolls"/>
    <property type="match status" value="1"/>
</dbReference>
<dbReference type="Proteomes" id="UP000432350">
    <property type="component" value="Unassembled WGS sequence"/>
</dbReference>
<gene>
    <name evidence="2" type="ORF">NCTC11343_03850</name>
    <name evidence="3" type="ORF">SPHINGO8BC_140131</name>
</gene>
<reference evidence="2 4" key="1">
    <citation type="submission" date="2018-06" db="EMBL/GenBank/DDBJ databases">
        <authorList>
            <consortium name="Pathogen Informatics"/>
            <person name="Doyle S."/>
        </authorList>
    </citation>
    <scope>NUCLEOTIDE SEQUENCE [LARGE SCALE GENOMIC DNA]</scope>
    <source>
        <strain evidence="2 4">NCTC11343</strain>
    </source>
</reference>
<dbReference type="RefSeq" id="WP_070562917.1">
    <property type="nucleotide sequence ID" value="NZ_CP068086.1"/>
</dbReference>
<keyword evidence="2" id="KW-0238">DNA-binding</keyword>
<sequence length="191" mass="22277">MDLIRTFYSELALTPQELTAITEKHEAITVKKGDFILTKGQVSNAYYLIEYGLTRSFLHDYEGNEVTISFCTDNDVVIEVASFFQRHPTVENIQALMETRLWKIKFEDFQELFHQIPEFREWGRSWMAKELVHSKNRAIAMITEPATTRYLRLIKEKPILIQQAPLKHIASYLGITDTSLSRIRKEIVHGN</sequence>
<proteinExistence type="predicted"/>
<dbReference type="AlphaFoldDB" id="A0A2X2JBR3"/>
<dbReference type="EMBL" id="UAUU01000011">
    <property type="protein sequence ID" value="SPZ91807.1"/>
    <property type="molecule type" value="Genomic_DNA"/>
</dbReference>
<dbReference type="Proteomes" id="UP000251241">
    <property type="component" value="Unassembled WGS sequence"/>
</dbReference>